<protein>
    <submittedName>
        <fullName evidence="3">Uncharacterized protein</fullName>
    </submittedName>
</protein>
<evidence type="ECO:0000256" key="2">
    <source>
        <dbReference type="SAM" id="SignalP"/>
    </source>
</evidence>
<evidence type="ECO:0000313" key="6">
    <source>
        <dbReference type="Proteomes" id="UP000818603"/>
    </source>
</evidence>
<gene>
    <name evidence="4" type="ORF">FF098_008275</name>
    <name evidence="3" type="ORF">GCM10011355_16670</name>
</gene>
<dbReference type="EMBL" id="BMGZ01000001">
    <property type="protein sequence ID" value="GGH96834.1"/>
    <property type="molecule type" value="Genomic_DNA"/>
</dbReference>
<evidence type="ECO:0000313" key="4">
    <source>
        <dbReference type="EMBL" id="NHK27895.1"/>
    </source>
</evidence>
<keyword evidence="2" id="KW-0732">Signal</keyword>
<dbReference type="Proteomes" id="UP000818603">
    <property type="component" value="Unassembled WGS sequence"/>
</dbReference>
<comment type="caution">
    <text evidence="3">The sequence shown here is derived from an EMBL/GenBank/DDBJ whole genome shotgun (WGS) entry which is preliminary data.</text>
</comment>
<sequence>MAIRAALFSIILLFAGSAFAADEPLTSDEVKHWIETEIEVVELQMDYKANAAEYEDVIAAFFAAKADLVTDRSYASNDAYDARAERIYAAVNAMEEQERLEQERAERAAEPSEEEKDSAAIAELKAMIRDIEESPYLTPEQKEESIAAMEEAMGVTLEHDTEAMQGEVDAAQQAAVDATKADWPAVEPWIEELNHLTDWAAGNRPDAPVIG</sequence>
<feature type="signal peptide" evidence="2">
    <location>
        <begin position="1"/>
        <end position="20"/>
    </location>
</feature>
<dbReference type="Proteomes" id="UP000621856">
    <property type="component" value="Unassembled WGS sequence"/>
</dbReference>
<keyword evidence="6" id="KW-1185">Reference proteome</keyword>
<evidence type="ECO:0000313" key="5">
    <source>
        <dbReference type="Proteomes" id="UP000621856"/>
    </source>
</evidence>
<feature type="chain" id="PRO_5035157880" evidence="2">
    <location>
        <begin position="21"/>
        <end position="211"/>
    </location>
</feature>
<organism evidence="3 5">
    <name type="scientific">Aquisalinus luteolus</name>
    <dbReference type="NCBI Taxonomy" id="1566827"/>
    <lineage>
        <taxon>Bacteria</taxon>
        <taxon>Pseudomonadati</taxon>
        <taxon>Pseudomonadota</taxon>
        <taxon>Alphaproteobacteria</taxon>
        <taxon>Parvularculales</taxon>
        <taxon>Parvularculaceae</taxon>
        <taxon>Aquisalinus</taxon>
    </lineage>
</organism>
<dbReference type="AlphaFoldDB" id="A0A8J3A1V4"/>
<proteinExistence type="predicted"/>
<evidence type="ECO:0000313" key="3">
    <source>
        <dbReference type="EMBL" id="GGH96834.1"/>
    </source>
</evidence>
<reference evidence="4 6" key="2">
    <citation type="submission" date="2020-02" db="EMBL/GenBank/DDBJ databases">
        <title>Genome sequence of Parvularcula flava strain NH6-79.</title>
        <authorList>
            <person name="Abdul Karim M.H."/>
            <person name="Lam M.Q."/>
            <person name="Chen S.J."/>
            <person name="Yahya A."/>
            <person name="Shahir S."/>
            <person name="Shamsir M.S."/>
            <person name="Chong C.S."/>
        </authorList>
    </citation>
    <scope>NUCLEOTIDE SEQUENCE [LARGE SCALE GENOMIC DNA]</scope>
    <source>
        <strain evidence="4 6">NH6-79</strain>
    </source>
</reference>
<feature type="region of interest" description="Disordered" evidence="1">
    <location>
        <begin position="98"/>
        <end position="118"/>
    </location>
</feature>
<evidence type="ECO:0000256" key="1">
    <source>
        <dbReference type="SAM" id="MobiDB-lite"/>
    </source>
</evidence>
<reference evidence="3" key="3">
    <citation type="submission" date="2020-09" db="EMBL/GenBank/DDBJ databases">
        <authorList>
            <person name="Sun Q."/>
            <person name="Zhou Y."/>
        </authorList>
    </citation>
    <scope>NUCLEOTIDE SEQUENCE</scope>
    <source>
        <strain evidence="3">CGMCC 1.14984</strain>
    </source>
</reference>
<reference evidence="3" key="1">
    <citation type="journal article" date="2014" name="Int. J. Syst. Evol. Microbiol.">
        <title>Complete genome sequence of Corynebacterium casei LMG S-19264T (=DSM 44701T), isolated from a smear-ripened cheese.</title>
        <authorList>
            <consortium name="US DOE Joint Genome Institute (JGI-PGF)"/>
            <person name="Walter F."/>
            <person name="Albersmeier A."/>
            <person name="Kalinowski J."/>
            <person name="Ruckert C."/>
        </authorList>
    </citation>
    <scope>NUCLEOTIDE SEQUENCE</scope>
    <source>
        <strain evidence="3">CGMCC 1.14984</strain>
    </source>
</reference>
<accession>A0A8J3A1V4</accession>
<name>A0A8J3A1V4_9PROT</name>
<dbReference type="RefSeq" id="WP_155139214.1">
    <property type="nucleotide sequence ID" value="NZ_BMGZ01000001.1"/>
</dbReference>
<dbReference type="EMBL" id="VCJR02000001">
    <property type="protein sequence ID" value="NHK27895.1"/>
    <property type="molecule type" value="Genomic_DNA"/>
</dbReference>
<feature type="compositionally biased region" description="Basic and acidic residues" evidence="1">
    <location>
        <begin position="98"/>
        <end position="110"/>
    </location>
</feature>